<evidence type="ECO:0000256" key="2">
    <source>
        <dbReference type="ARBA" id="ARBA00010687"/>
    </source>
</evidence>
<dbReference type="SMART" id="SM00458">
    <property type="entry name" value="RICIN"/>
    <property type="match status" value="1"/>
</dbReference>
<feature type="domain" description="Ricin B lectin" evidence="7">
    <location>
        <begin position="368"/>
        <end position="505"/>
    </location>
</feature>
<organism evidence="8 9">
    <name type="scientific">Candidatus Acetatifactor stercoripullorum</name>
    <dbReference type="NCBI Taxonomy" id="2838414"/>
    <lineage>
        <taxon>Bacteria</taxon>
        <taxon>Bacillati</taxon>
        <taxon>Bacillota</taxon>
        <taxon>Clostridia</taxon>
        <taxon>Lachnospirales</taxon>
        <taxon>Lachnospiraceae</taxon>
        <taxon>Acetatifactor</taxon>
    </lineage>
</organism>
<dbReference type="InterPro" id="IPR000772">
    <property type="entry name" value="Ricin_B_lectin"/>
</dbReference>
<dbReference type="Pfam" id="PF07745">
    <property type="entry name" value="Glyco_hydro_53"/>
    <property type="match status" value="1"/>
</dbReference>
<evidence type="ECO:0000256" key="5">
    <source>
        <dbReference type="ARBA" id="ARBA00023295"/>
    </source>
</evidence>
<dbReference type="InterPro" id="IPR035992">
    <property type="entry name" value="Ricin_B-like_lectins"/>
</dbReference>
<keyword evidence="5 6" id="KW-0326">Glycosidase</keyword>
<comment type="similarity">
    <text evidence="2 6">Belongs to the glycosyl hydrolase 53 family.</text>
</comment>
<dbReference type="Proteomes" id="UP000824265">
    <property type="component" value="Unassembled WGS sequence"/>
</dbReference>
<dbReference type="SUPFAM" id="SSF50370">
    <property type="entry name" value="Ricin B-like lectins"/>
    <property type="match status" value="1"/>
</dbReference>
<evidence type="ECO:0000259" key="7">
    <source>
        <dbReference type="SMART" id="SM00458"/>
    </source>
</evidence>
<reference evidence="8" key="1">
    <citation type="journal article" date="2021" name="PeerJ">
        <title>Extensive microbial diversity within the chicken gut microbiome revealed by metagenomics and culture.</title>
        <authorList>
            <person name="Gilroy R."/>
            <person name="Ravi A."/>
            <person name="Getino M."/>
            <person name="Pursley I."/>
            <person name="Horton D.L."/>
            <person name="Alikhan N.F."/>
            <person name="Baker D."/>
            <person name="Gharbi K."/>
            <person name="Hall N."/>
            <person name="Watson M."/>
            <person name="Adriaenssens E.M."/>
            <person name="Foster-Nyarko E."/>
            <person name="Jarju S."/>
            <person name="Secka A."/>
            <person name="Antonio M."/>
            <person name="Oren A."/>
            <person name="Chaudhuri R.R."/>
            <person name="La Ragione R."/>
            <person name="Hildebrand F."/>
            <person name="Pallen M.J."/>
        </authorList>
    </citation>
    <scope>NUCLEOTIDE SEQUENCE</scope>
    <source>
        <strain evidence="8">CHK195-6426</strain>
    </source>
</reference>
<comment type="caution">
    <text evidence="8">The sequence shown here is derived from an EMBL/GenBank/DDBJ whole genome shotgun (WGS) entry which is preliminary data.</text>
</comment>
<dbReference type="InterPro" id="IPR017853">
    <property type="entry name" value="GH"/>
</dbReference>
<comment type="catalytic activity">
    <reaction evidence="1 6">
        <text>The enzyme specifically hydrolyzes (1-&gt;4)-beta-D-galactosidic linkages in type I arabinogalactans.</text>
        <dbReference type="EC" id="3.2.1.89"/>
    </reaction>
</comment>
<dbReference type="GO" id="GO:0015926">
    <property type="term" value="F:glucosidase activity"/>
    <property type="evidence" value="ECO:0007669"/>
    <property type="project" value="InterPro"/>
</dbReference>
<accession>A0A9D1UAZ0</accession>
<dbReference type="EC" id="3.2.1.89" evidence="3 6"/>
<dbReference type="PROSITE" id="PS50231">
    <property type="entry name" value="RICIN_B_LECTIN"/>
    <property type="match status" value="1"/>
</dbReference>
<dbReference type="Gene3D" id="2.80.10.50">
    <property type="match status" value="2"/>
</dbReference>
<protein>
    <recommendedName>
        <fullName evidence="3 6">Arabinogalactan endo-beta-1,4-galactanase</fullName>
        <ecNumber evidence="3 6">3.2.1.89</ecNumber>
    </recommendedName>
</protein>
<evidence type="ECO:0000313" key="9">
    <source>
        <dbReference type="Proteomes" id="UP000824265"/>
    </source>
</evidence>
<evidence type="ECO:0000256" key="3">
    <source>
        <dbReference type="ARBA" id="ARBA00012556"/>
    </source>
</evidence>
<dbReference type="GO" id="GO:0031218">
    <property type="term" value="F:arabinogalactan endo-1,4-beta-galactosidase activity"/>
    <property type="evidence" value="ECO:0007669"/>
    <property type="project" value="UniProtKB-EC"/>
</dbReference>
<feature type="chain" id="PRO_5039748940" description="Arabinogalactan endo-beta-1,4-galactanase" evidence="6">
    <location>
        <begin position="28"/>
        <end position="508"/>
    </location>
</feature>
<evidence type="ECO:0000256" key="6">
    <source>
        <dbReference type="RuleBase" id="RU361192"/>
    </source>
</evidence>
<dbReference type="Gene3D" id="3.20.20.80">
    <property type="entry name" value="Glycosidases"/>
    <property type="match status" value="1"/>
</dbReference>
<dbReference type="SUPFAM" id="SSF51445">
    <property type="entry name" value="(Trans)glycosidases"/>
    <property type="match status" value="1"/>
</dbReference>
<evidence type="ECO:0000313" key="8">
    <source>
        <dbReference type="EMBL" id="HIW80578.1"/>
    </source>
</evidence>
<dbReference type="EMBL" id="DXGH01000018">
    <property type="protein sequence ID" value="HIW80578.1"/>
    <property type="molecule type" value="Genomic_DNA"/>
</dbReference>
<dbReference type="AlphaFoldDB" id="A0A9D1UAZ0"/>
<dbReference type="PANTHER" id="PTHR34983:SF1">
    <property type="entry name" value="ARABINOGALACTAN ENDO-BETA-1,4-GALACTANASE A"/>
    <property type="match status" value="1"/>
</dbReference>
<gene>
    <name evidence="8" type="ORF">H9742_03465</name>
</gene>
<proteinExistence type="inferred from homology"/>
<keyword evidence="6" id="KW-0732">Signal</keyword>
<evidence type="ECO:0000256" key="4">
    <source>
        <dbReference type="ARBA" id="ARBA00022801"/>
    </source>
</evidence>
<keyword evidence="4 6" id="KW-0378">Hydrolase</keyword>
<dbReference type="Pfam" id="PF14200">
    <property type="entry name" value="RicinB_lectin_2"/>
    <property type="match status" value="2"/>
</dbReference>
<dbReference type="InterPro" id="IPR011683">
    <property type="entry name" value="Glyco_hydro_53"/>
</dbReference>
<evidence type="ECO:0000256" key="1">
    <source>
        <dbReference type="ARBA" id="ARBA00001695"/>
    </source>
</evidence>
<dbReference type="PANTHER" id="PTHR34983">
    <property type="entry name" value="ARABINOGALACTAN ENDO-BETA-1,4-GALACTANASE A"/>
    <property type="match status" value="1"/>
</dbReference>
<dbReference type="GO" id="GO:0045490">
    <property type="term" value="P:pectin catabolic process"/>
    <property type="evidence" value="ECO:0007669"/>
    <property type="project" value="TreeGrafter"/>
</dbReference>
<sequence>MRRIFKRMGLSLAAVVLAFVFPLQAYAQDIAYGADVGWLSQLEASGYTWQDVDGSTGDVLEILKEHGVDSIRLRVFVRPPSTFRWTKNDGTECILGYCDTTGLLYMAQRAKDAGFSIMVDFHYSDHFADPEYQDMPQEWESAVYNDLLAYVYDYTYYIMNQLAQKNIYPEFVQVGNEINSGILLPYGSSNNFEQLTGLLNSGYDAVKAVSPNSKVVTHLANGQNNETFRWFFDNFLNTYGGKTDVIGMSYYPYWIGSSFENTIDDLAYNLTDMAQRYGKEVMVCEIGADEADAAGSYELVQAVIDAVHSVPEGKGLGVYWWEPEANSNILPDGYPLGMTQQISSKTLRFTNAVTAFEKSAYEIFPNAVRYYKIQNKNSDMVLNVAGGSKSDAADIEQYEYSEWDSQKWQFVEVEDGYYKIVNKNSGRVLDINGLSTASGAACIQYTYNGGWNQMWCLEETTDGYYKIINRNSGMVLGMSGNSALEGGLCVQLPDVEDDNQKWLIQVVQ</sequence>
<feature type="signal peptide" evidence="6">
    <location>
        <begin position="1"/>
        <end position="27"/>
    </location>
</feature>
<reference evidence="8" key="2">
    <citation type="submission" date="2021-04" db="EMBL/GenBank/DDBJ databases">
        <authorList>
            <person name="Gilroy R."/>
        </authorList>
    </citation>
    <scope>NUCLEOTIDE SEQUENCE</scope>
    <source>
        <strain evidence="8">CHK195-6426</strain>
    </source>
</reference>
<name>A0A9D1UAZ0_9FIRM</name>